<dbReference type="RefSeq" id="XP_036364215.1">
    <property type="nucleotide sequence ID" value="XM_036508322.1"/>
</dbReference>
<dbReference type="PRINTS" id="PR00252">
    <property type="entry name" value="NRIONCHANNEL"/>
</dbReference>
<evidence type="ECO:0000256" key="1">
    <source>
        <dbReference type="ARBA" id="ARBA00004141"/>
    </source>
</evidence>
<keyword evidence="4" id="KW-1003">Cell membrane</keyword>
<dbReference type="NCBIfam" id="TIGR00860">
    <property type="entry name" value="LIC"/>
    <property type="match status" value="1"/>
</dbReference>
<keyword evidence="3 11" id="KW-0813">Transport</keyword>
<keyword evidence="14" id="KW-1185">Reference proteome</keyword>
<keyword evidence="9 11" id="KW-0472">Membrane</keyword>
<evidence type="ECO:0000256" key="3">
    <source>
        <dbReference type="ARBA" id="ARBA00022448"/>
    </source>
</evidence>
<dbReference type="Pfam" id="PF02931">
    <property type="entry name" value="Neur_chan_LBD"/>
    <property type="match status" value="1"/>
</dbReference>
<evidence type="ECO:0000313" key="17">
    <source>
        <dbReference type="RefSeq" id="XP_036364217.1"/>
    </source>
</evidence>
<dbReference type="GO" id="GO:0004888">
    <property type="term" value="F:transmembrane signaling receptor activity"/>
    <property type="evidence" value="ECO:0007669"/>
    <property type="project" value="InterPro"/>
</dbReference>
<dbReference type="InterPro" id="IPR038050">
    <property type="entry name" value="Neuro_actylchol_rec"/>
</dbReference>
<dbReference type="PANTHER" id="PTHR18945">
    <property type="entry name" value="NEUROTRANSMITTER GATED ION CHANNEL"/>
    <property type="match status" value="1"/>
</dbReference>
<evidence type="ECO:0000256" key="6">
    <source>
        <dbReference type="ARBA" id="ARBA00022729"/>
    </source>
</evidence>
<dbReference type="Gene3D" id="2.70.170.10">
    <property type="entry name" value="Neurotransmitter-gated ion-channel ligand-binding domain"/>
    <property type="match status" value="1"/>
</dbReference>
<sequence length="416" mass="48874">MFALHIMWCLFNTLLITHPARGQVNLTMKSNHVSRSLLIQVMLREQVYDKRLPPNFDKDLPTRVNVSLDFNSFDSIDEMNMEFGVNLVVEQEWIDHRLHFYNLIDSEVLELDVKMMDELWVPDIYISNEKVATFHTVTVPNKMMHLYQNGKIIYRNRISLRASCPMQLQKYPMDQQICYLHLQSFAYTEKRLQFHWNDNHDKALQMIKAVHIMPQFEITKWSICDCNSIMNNEETFSCLRAEFHLKRNMGFYILNIYCPCSLTVLVSWFSFWLNIDAVPARTSLGVLTVLTMTSQTAAAVSALPKVSYIKAIDIWMAICLIFVFLALLEYAVVNVLNRREIKRYLRNRPLQMDPEKVSLAVFQSNGYSQTDSAIISYQIDPNGKEHARKVDKYSRIIFPLIFLLFCFIYWTYYLGV</sequence>
<evidence type="ECO:0000259" key="13">
    <source>
        <dbReference type="Pfam" id="PF02932"/>
    </source>
</evidence>
<evidence type="ECO:0000256" key="4">
    <source>
        <dbReference type="ARBA" id="ARBA00022475"/>
    </source>
</evidence>
<protein>
    <submittedName>
        <fullName evidence="15 16">Glycine receptor subunit alpha-3-like isoform X1</fullName>
    </submittedName>
</protein>
<feature type="transmembrane region" description="Helical" evidence="11">
    <location>
        <begin position="396"/>
        <end position="415"/>
    </location>
</feature>
<feature type="transmembrane region" description="Helical" evidence="11">
    <location>
        <begin position="249"/>
        <end position="272"/>
    </location>
</feature>
<dbReference type="InterPro" id="IPR036719">
    <property type="entry name" value="Neuro-gated_channel_TM_sf"/>
</dbReference>
<feature type="domain" description="Neurotransmitter-gated ion-channel transmembrane" evidence="13">
    <location>
        <begin position="256"/>
        <end position="340"/>
    </location>
</feature>
<accession>A0A7E6F8W8</accession>
<name>A0A7E6F8W8_9MOLL</name>
<reference evidence="15 16" key="1">
    <citation type="submission" date="2025-08" db="UniProtKB">
        <authorList>
            <consortium name="RefSeq"/>
        </authorList>
    </citation>
    <scope>IDENTIFICATION</scope>
</reference>
<dbReference type="Gene3D" id="1.20.58.390">
    <property type="entry name" value="Neurotransmitter-gated ion-channel transmembrane domain"/>
    <property type="match status" value="1"/>
</dbReference>
<organism evidence="14 16">
    <name type="scientific">Octopus sinensis</name>
    <name type="common">East Asian common octopus</name>
    <dbReference type="NCBI Taxonomy" id="2607531"/>
    <lineage>
        <taxon>Eukaryota</taxon>
        <taxon>Metazoa</taxon>
        <taxon>Spiralia</taxon>
        <taxon>Lophotrochozoa</taxon>
        <taxon>Mollusca</taxon>
        <taxon>Cephalopoda</taxon>
        <taxon>Coleoidea</taxon>
        <taxon>Octopodiformes</taxon>
        <taxon>Octopoda</taxon>
        <taxon>Incirrata</taxon>
        <taxon>Octopodidae</taxon>
        <taxon>Octopus</taxon>
    </lineage>
</organism>
<dbReference type="PRINTS" id="PR00253">
    <property type="entry name" value="GABAARECEPTR"/>
</dbReference>
<dbReference type="GO" id="GO:0005886">
    <property type="term" value="C:plasma membrane"/>
    <property type="evidence" value="ECO:0007669"/>
    <property type="project" value="UniProtKB-SubCell"/>
</dbReference>
<evidence type="ECO:0000259" key="12">
    <source>
        <dbReference type="Pfam" id="PF02931"/>
    </source>
</evidence>
<proteinExistence type="inferred from homology"/>
<dbReference type="RefSeq" id="XP_036364216.1">
    <property type="nucleotide sequence ID" value="XM_036508323.1"/>
</dbReference>
<evidence type="ECO:0000313" key="14">
    <source>
        <dbReference type="Proteomes" id="UP000515154"/>
    </source>
</evidence>
<dbReference type="InterPro" id="IPR006202">
    <property type="entry name" value="Neur_chan_lig-bd"/>
</dbReference>
<dbReference type="GO" id="GO:0005230">
    <property type="term" value="F:extracellular ligand-gated monoatomic ion channel activity"/>
    <property type="evidence" value="ECO:0007669"/>
    <property type="project" value="InterPro"/>
</dbReference>
<dbReference type="SUPFAM" id="SSF63712">
    <property type="entry name" value="Nicotinic receptor ligand binding domain-like"/>
    <property type="match status" value="1"/>
</dbReference>
<evidence type="ECO:0000256" key="5">
    <source>
        <dbReference type="ARBA" id="ARBA00022692"/>
    </source>
</evidence>
<evidence type="ECO:0000256" key="11">
    <source>
        <dbReference type="RuleBase" id="RU000687"/>
    </source>
</evidence>
<keyword evidence="5 11" id="KW-0812">Transmembrane</keyword>
<dbReference type="InterPro" id="IPR018000">
    <property type="entry name" value="Neurotransmitter_ion_chnl_CS"/>
</dbReference>
<evidence type="ECO:0000256" key="9">
    <source>
        <dbReference type="ARBA" id="ARBA00023136"/>
    </source>
</evidence>
<dbReference type="Proteomes" id="UP000515154">
    <property type="component" value="Linkage group LG13"/>
</dbReference>
<comment type="subcellular location">
    <subcellularLocation>
        <location evidence="2">Cell membrane</location>
    </subcellularLocation>
    <subcellularLocation>
        <location evidence="1">Membrane</location>
        <topology evidence="1">Multi-pass membrane protein</topology>
    </subcellularLocation>
</comment>
<dbReference type="CDD" id="cd19049">
    <property type="entry name" value="LGIC_TM_anion"/>
    <property type="match status" value="1"/>
</dbReference>
<keyword evidence="8 11" id="KW-0406">Ion transport</keyword>
<dbReference type="InterPro" id="IPR036734">
    <property type="entry name" value="Neur_chan_lig-bd_sf"/>
</dbReference>
<keyword evidence="7 11" id="KW-1133">Transmembrane helix</keyword>
<dbReference type="RefSeq" id="XP_036364217.1">
    <property type="nucleotide sequence ID" value="XM_036508324.1"/>
</dbReference>
<dbReference type="AlphaFoldDB" id="A0A7E6F8W8"/>
<feature type="transmembrane region" description="Helical" evidence="11">
    <location>
        <begin position="284"/>
        <end position="302"/>
    </location>
</feature>
<feature type="domain" description="Neurotransmitter-gated ion-channel ligand-binding" evidence="12">
    <location>
        <begin position="40"/>
        <end position="249"/>
    </location>
</feature>
<evidence type="ECO:0000313" key="16">
    <source>
        <dbReference type="RefSeq" id="XP_036364216.1"/>
    </source>
</evidence>
<evidence type="ECO:0000256" key="2">
    <source>
        <dbReference type="ARBA" id="ARBA00004236"/>
    </source>
</evidence>
<gene>
    <name evidence="15 16 17" type="primary">LOC115218280</name>
</gene>
<feature type="chain" id="PRO_5044948218" evidence="11">
    <location>
        <begin position="23"/>
        <end position="416"/>
    </location>
</feature>
<keyword evidence="6 11" id="KW-0732">Signal</keyword>
<comment type="similarity">
    <text evidence="11">Belongs to the ligand-gated ion channel (TC 1.A.9) family.</text>
</comment>
<evidence type="ECO:0000256" key="10">
    <source>
        <dbReference type="ARBA" id="ARBA00023303"/>
    </source>
</evidence>
<feature type="transmembrane region" description="Helical" evidence="11">
    <location>
        <begin position="314"/>
        <end position="336"/>
    </location>
</feature>
<dbReference type="InterPro" id="IPR006201">
    <property type="entry name" value="Neur_channel"/>
</dbReference>
<dbReference type="InterPro" id="IPR006028">
    <property type="entry name" value="GABAA/Glycine_rcpt"/>
</dbReference>
<dbReference type="InterPro" id="IPR006029">
    <property type="entry name" value="Neurotrans-gated_channel_TM"/>
</dbReference>
<feature type="signal peptide" evidence="11">
    <location>
        <begin position="1"/>
        <end position="22"/>
    </location>
</feature>
<evidence type="ECO:0000313" key="15">
    <source>
        <dbReference type="RefSeq" id="XP_036364215.1"/>
    </source>
</evidence>
<dbReference type="CDD" id="cd18991">
    <property type="entry name" value="LGIC_ECD_GlyR"/>
    <property type="match status" value="1"/>
</dbReference>
<evidence type="ECO:0000256" key="8">
    <source>
        <dbReference type="ARBA" id="ARBA00023065"/>
    </source>
</evidence>
<keyword evidence="10 11" id="KW-0407">Ion channel</keyword>
<evidence type="ECO:0000256" key="7">
    <source>
        <dbReference type="ARBA" id="ARBA00022989"/>
    </source>
</evidence>
<dbReference type="PROSITE" id="PS00236">
    <property type="entry name" value="NEUROTR_ION_CHANNEL"/>
    <property type="match status" value="1"/>
</dbReference>
<dbReference type="SUPFAM" id="SSF90112">
    <property type="entry name" value="Neurotransmitter-gated ion-channel transmembrane pore"/>
    <property type="match status" value="1"/>
</dbReference>
<dbReference type="Pfam" id="PF02932">
    <property type="entry name" value="Neur_chan_memb"/>
    <property type="match status" value="1"/>
</dbReference>